<evidence type="ECO:0000256" key="6">
    <source>
        <dbReference type="ARBA" id="ARBA00023235"/>
    </source>
</evidence>
<dbReference type="CDD" id="cd00430">
    <property type="entry name" value="PLPDE_III_AR"/>
    <property type="match status" value="1"/>
</dbReference>
<protein>
    <recommendedName>
        <fullName evidence="4 7">Alanine racemase</fullName>
        <ecNumber evidence="4 7">5.1.1.1</ecNumber>
    </recommendedName>
</protein>
<keyword evidence="5 7" id="KW-0663">Pyridoxal phosphate</keyword>
<feature type="active site" description="Proton acceptor; specific for L-alanine" evidence="7">
    <location>
        <position position="267"/>
    </location>
</feature>
<evidence type="ECO:0000256" key="1">
    <source>
        <dbReference type="ARBA" id="ARBA00000316"/>
    </source>
</evidence>
<evidence type="ECO:0000256" key="8">
    <source>
        <dbReference type="PIRSR" id="PIRSR600821-50"/>
    </source>
</evidence>
<dbReference type="PANTHER" id="PTHR30511:SF0">
    <property type="entry name" value="ALANINE RACEMASE, CATABOLIC-RELATED"/>
    <property type="match status" value="1"/>
</dbReference>
<dbReference type="STRING" id="260084.SAMN02927928_1100"/>
<accession>A0A1G4QCC1</accession>
<dbReference type="SUPFAM" id="SSF51419">
    <property type="entry name" value="PLP-binding barrel"/>
    <property type="match status" value="1"/>
</dbReference>
<dbReference type="Pfam" id="PF01168">
    <property type="entry name" value="Ala_racemase_N"/>
    <property type="match status" value="1"/>
</dbReference>
<comment type="pathway">
    <text evidence="7">Amino-acid biosynthesis; D-alanine biosynthesis; D-alanine from L-alanine: step 1/1.</text>
</comment>
<dbReference type="Proteomes" id="UP000199150">
    <property type="component" value="Unassembled WGS sequence"/>
</dbReference>
<evidence type="ECO:0000256" key="7">
    <source>
        <dbReference type="HAMAP-Rule" id="MF_01201"/>
    </source>
</evidence>
<comment type="catalytic activity">
    <reaction evidence="1 7">
        <text>L-alanine = D-alanine</text>
        <dbReference type="Rhea" id="RHEA:20249"/>
        <dbReference type="ChEBI" id="CHEBI:57416"/>
        <dbReference type="ChEBI" id="CHEBI:57972"/>
        <dbReference type="EC" id="5.1.1.1"/>
    </reaction>
</comment>
<organism evidence="11 12">
    <name type="scientific">Asticcacaulis taihuensis</name>
    <dbReference type="NCBI Taxonomy" id="260084"/>
    <lineage>
        <taxon>Bacteria</taxon>
        <taxon>Pseudomonadati</taxon>
        <taxon>Pseudomonadota</taxon>
        <taxon>Alphaproteobacteria</taxon>
        <taxon>Caulobacterales</taxon>
        <taxon>Caulobacteraceae</taxon>
        <taxon>Asticcacaulis</taxon>
    </lineage>
</organism>
<dbReference type="InterPro" id="IPR001608">
    <property type="entry name" value="Ala_racemase_N"/>
</dbReference>
<dbReference type="RefSeq" id="WP_090644600.1">
    <property type="nucleotide sequence ID" value="NZ_CBCRYE010000001.1"/>
</dbReference>
<dbReference type="InterPro" id="IPR020622">
    <property type="entry name" value="Ala_racemase_pyridoxalP-BS"/>
</dbReference>
<name>A0A1G4QCC1_9CAUL</name>
<evidence type="ECO:0000256" key="4">
    <source>
        <dbReference type="ARBA" id="ARBA00013089"/>
    </source>
</evidence>
<dbReference type="GO" id="GO:0030632">
    <property type="term" value="P:D-alanine biosynthetic process"/>
    <property type="evidence" value="ECO:0007669"/>
    <property type="project" value="UniProtKB-UniRule"/>
</dbReference>
<dbReference type="NCBIfam" id="TIGR00492">
    <property type="entry name" value="alr"/>
    <property type="match status" value="1"/>
</dbReference>
<feature type="domain" description="Alanine racemase C-terminal" evidence="10">
    <location>
        <begin position="246"/>
        <end position="372"/>
    </location>
</feature>
<keyword evidence="12" id="KW-1185">Reference proteome</keyword>
<dbReference type="Gene3D" id="3.20.20.10">
    <property type="entry name" value="Alanine racemase"/>
    <property type="match status" value="1"/>
</dbReference>
<dbReference type="SMART" id="SM01005">
    <property type="entry name" value="Ala_racemase_C"/>
    <property type="match status" value="1"/>
</dbReference>
<dbReference type="InterPro" id="IPR000821">
    <property type="entry name" value="Ala_racemase"/>
</dbReference>
<feature type="binding site" evidence="7 9">
    <location>
        <position position="145"/>
    </location>
    <ligand>
        <name>substrate</name>
    </ligand>
</feature>
<dbReference type="InterPro" id="IPR029066">
    <property type="entry name" value="PLP-binding_barrel"/>
</dbReference>
<dbReference type="PANTHER" id="PTHR30511">
    <property type="entry name" value="ALANINE RACEMASE"/>
    <property type="match status" value="1"/>
</dbReference>
<dbReference type="GO" id="GO:0030170">
    <property type="term" value="F:pyridoxal phosphate binding"/>
    <property type="evidence" value="ECO:0007669"/>
    <property type="project" value="UniProtKB-UniRule"/>
</dbReference>
<evidence type="ECO:0000256" key="5">
    <source>
        <dbReference type="ARBA" id="ARBA00022898"/>
    </source>
</evidence>
<keyword evidence="6 7" id="KW-0413">Isomerase</keyword>
<comment type="function">
    <text evidence="7">Catalyzes the interconversion of L-alanine and D-alanine. May also act on other amino acids.</text>
</comment>
<evidence type="ECO:0000313" key="12">
    <source>
        <dbReference type="Proteomes" id="UP000199150"/>
    </source>
</evidence>
<dbReference type="InterPro" id="IPR009006">
    <property type="entry name" value="Ala_racemase/Decarboxylase_C"/>
</dbReference>
<dbReference type="UniPathway" id="UPA00042">
    <property type="reaction ID" value="UER00497"/>
</dbReference>
<dbReference type="PROSITE" id="PS00395">
    <property type="entry name" value="ALANINE_RACEMASE"/>
    <property type="match status" value="1"/>
</dbReference>
<comment type="similarity">
    <text evidence="3 7">Belongs to the alanine racemase family.</text>
</comment>
<proteinExistence type="inferred from homology"/>
<comment type="cofactor">
    <cofactor evidence="2 7 8">
        <name>pyridoxal 5'-phosphate</name>
        <dbReference type="ChEBI" id="CHEBI:597326"/>
    </cofactor>
</comment>
<sequence>MQTSPETRARAAGTGGYLVIDLAALVANYTQLSARSGQALTGAVVKADAYGLGAFQVATALYDAGCLHFFVAQACEAFTLRPSLPADAALYVLNGLPEDCEASCADQNIIPVLNSLRQIARWADLAKTRGQRLPAVVQFDTGMARLGLSSEEARALAAAPDTLKALDIRFIMSHLACADTPENIANADHLAHMRNISALFPGLPVSLANSGGLFLGDGFLQHLTRPGIALYGGAPNDAGPNPMQAVVSLHAAVIQTRTVPTGTRIGYGGAHTATHDMRLATLGAGYADGLPRSLSPRGAAWHGDIRLPIVGRISMDSLMVDITDLPEGTLAEGDFVELIGPHQSIDTIAADAGTISYEILTALGRRFYREYRGHT</sequence>
<feature type="binding site" evidence="7 9">
    <location>
        <position position="315"/>
    </location>
    <ligand>
        <name>substrate</name>
    </ligand>
</feature>
<dbReference type="HAMAP" id="MF_01201">
    <property type="entry name" value="Ala_racemase"/>
    <property type="match status" value="1"/>
</dbReference>
<dbReference type="Gene3D" id="2.40.37.10">
    <property type="entry name" value="Lyase, Ornithine Decarboxylase, Chain A, domain 1"/>
    <property type="match status" value="1"/>
</dbReference>
<evidence type="ECO:0000256" key="3">
    <source>
        <dbReference type="ARBA" id="ARBA00007880"/>
    </source>
</evidence>
<dbReference type="GO" id="GO:0005829">
    <property type="term" value="C:cytosol"/>
    <property type="evidence" value="ECO:0007669"/>
    <property type="project" value="TreeGrafter"/>
</dbReference>
<dbReference type="SUPFAM" id="SSF50621">
    <property type="entry name" value="Alanine racemase C-terminal domain-like"/>
    <property type="match status" value="1"/>
</dbReference>
<dbReference type="GO" id="GO:0008784">
    <property type="term" value="F:alanine racemase activity"/>
    <property type="evidence" value="ECO:0007669"/>
    <property type="project" value="UniProtKB-UniRule"/>
</dbReference>
<dbReference type="Pfam" id="PF00842">
    <property type="entry name" value="Ala_racemase_C"/>
    <property type="match status" value="1"/>
</dbReference>
<reference evidence="12" key="1">
    <citation type="submission" date="2016-10" db="EMBL/GenBank/DDBJ databases">
        <authorList>
            <person name="Varghese N."/>
            <person name="Submissions S."/>
        </authorList>
    </citation>
    <scope>NUCLEOTIDE SEQUENCE [LARGE SCALE GENOMIC DNA]</scope>
    <source>
        <strain evidence="12">CGMCC 1.3431</strain>
    </source>
</reference>
<dbReference type="EMBL" id="FMTS01000001">
    <property type="protein sequence ID" value="SCW42095.1"/>
    <property type="molecule type" value="Genomic_DNA"/>
</dbReference>
<gene>
    <name evidence="11" type="ORF">SAMN02927928_1100</name>
</gene>
<dbReference type="PRINTS" id="PR00992">
    <property type="entry name" value="ALARACEMASE"/>
</dbReference>
<feature type="active site" description="Proton acceptor; specific for D-alanine" evidence="7">
    <location>
        <position position="46"/>
    </location>
</feature>
<feature type="modified residue" description="N6-(pyridoxal phosphate)lysine" evidence="7 8">
    <location>
        <position position="46"/>
    </location>
</feature>
<evidence type="ECO:0000256" key="9">
    <source>
        <dbReference type="PIRSR" id="PIRSR600821-52"/>
    </source>
</evidence>
<evidence type="ECO:0000313" key="11">
    <source>
        <dbReference type="EMBL" id="SCW42095.1"/>
    </source>
</evidence>
<dbReference type="InterPro" id="IPR011079">
    <property type="entry name" value="Ala_racemase_C"/>
</dbReference>
<dbReference type="AlphaFoldDB" id="A0A1G4QCC1"/>
<evidence type="ECO:0000256" key="2">
    <source>
        <dbReference type="ARBA" id="ARBA00001933"/>
    </source>
</evidence>
<evidence type="ECO:0000259" key="10">
    <source>
        <dbReference type="SMART" id="SM01005"/>
    </source>
</evidence>
<dbReference type="OrthoDB" id="9813814at2"/>
<dbReference type="EC" id="5.1.1.1" evidence="4 7"/>